<name>A0A072U9M7_MEDTR</name>
<dbReference type="EMBL" id="CM001222">
    <property type="protein sequence ID" value="KEH25783.1"/>
    <property type="molecule type" value="Genomic_DNA"/>
</dbReference>
<reference evidence="2" key="3">
    <citation type="submission" date="2015-04" db="UniProtKB">
        <authorList>
            <consortium name="EnsemblPlants"/>
        </authorList>
    </citation>
    <scope>IDENTIFICATION</scope>
    <source>
        <strain evidence="2">cv. Jemalong A17</strain>
    </source>
</reference>
<organism evidence="1 3">
    <name type="scientific">Medicago truncatula</name>
    <name type="common">Barrel medic</name>
    <name type="synonym">Medicago tribuloides</name>
    <dbReference type="NCBI Taxonomy" id="3880"/>
    <lineage>
        <taxon>Eukaryota</taxon>
        <taxon>Viridiplantae</taxon>
        <taxon>Streptophyta</taxon>
        <taxon>Embryophyta</taxon>
        <taxon>Tracheophyta</taxon>
        <taxon>Spermatophyta</taxon>
        <taxon>Magnoliopsida</taxon>
        <taxon>eudicotyledons</taxon>
        <taxon>Gunneridae</taxon>
        <taxon>Pentapetalae</taxon>
        <taxon>rosids</taxon>
        <taxon>fabids</taxon>
        <taxon>Fabales</taxon>
        <taxon>Fabaceae</taxon>
        <taxon>Papilionoideae</taxon>
        <taxon>50 kb inversion clade</taxon>
        <taxon>NPAAA clade</taxon>
        <taxon>Hologalegina</taxon>
        <taxon>IRL clade</taxon>
        <taxon>Trifolieae</taxon>
        <taxon>Medicago</taxon>
    </lineage>
</organism>
<dbReference type="Gene3D" id="3.10.110.10">
    <property type="entry name" value="Ubiquitin Conjugating Enzyme"/>
    <property type="match status" value="1"/>
</dbReference>
<evidence type="ECO:0000313" key="2">
    <source>
        <dbReference type="EnsemblPlants" id="KEH25783"/>
    </source>
</evidence>
<proteinExistence type="predicted"/>
<dbReference type="AlphaFoldDB" id="A0A072U9M7"/>
<dbReference type="InterPro" id="IPR016135">
    <property type="entry name" value="UBQ-conjugating_enzyme/RWD"/>
</dbReference>
<evidence type="ECO:0000313" key="3">
    <source>
        <dbReference type="Proteomes" id="UP000002051"/>
    </source>
</evidence>
<sequence length="282" mass="32669">MCRLNVEKLTKDKKKKTFVIQLQPLANAILHDVIVIDDDDNDSDDLVIIGEKVGKSNKRKAVEVTHQVEPSQVESVASQHIGRGLNLSAGVETSKSESFTRKFQSFKQFDIISDYDYDHHYASEMSSMTPRTNNWAKVIQKEWKILEESLPGTRVGSFVKGGGVQVVHKSEQFLIYEHFKDDLSRHMKELVTLFSRIGVKDCEKFLSYRRPKPYVDKQDEDFLVLYSKQEMVELLTGGRKRQRHNFFRCNKIKAMLRRNSHLLVHVTVILKSDTSNYRFCVL</sequence>
<dbReference type="HOGENOM" id="CLU_988208_0_0_1"/>
<protein>
    <submittedName>
        <fullName evidence="1 2">Uncharacterized protein</fullName>
    </submittedName>
</protein>
<gene>
    <name evidence="1" type="ordered locus">MTR_6g034320</name>
</gene>
<dbReference type="EnsemblPlants" id="KEH25783">
    <property type="protein sequence ID" value="KEH25783"/>
    <property type="gene ID" value="MTR_6g034320"/>
</dbReference>
<reference evidence="1 3" key="2">
    <citation type="journal article" date="2014" name="BMC Genomics">
        <title>An improved genome release (version Mt4.0) for the model legume Medicago truncatula.</title>
        <authorList>
            <person name="Tang H."/>
            <person name="Krishnakumar V."/>
            <person name="Bidwell S."/>
            <person name="Rosen B."/>
            <person name="Chan A."/>
            <person name="Zhou S."/>
            <person name="Gentzbittel L."/>
            <person name="Childs K.L."/>
            <person name="Yandell M."/>
            <person name="Gundlach H."/>
            <person name="Mayer K.F."/>
            <person name="Schwartz D.C."/>
            <person name="Town C.D."/>
        </authorList>
    </citation>
    <scope>GENOME REANNOTATION</scope>
    <source>
        <strain evidence="1">A17</strain>
        <strain evidence="2 3">cv. Jemalong A17</strain>
    </source>
</reference>
<dbReference type="STRING" id="3880.A0A072U9M7"/>
<reference evidence="1 3" key="1">
    <citation type="journal article" date="2011" name="Nature">
        <title>The Medicago genome provides insight into the evolution of rhizobial symbioses.</title>
        <authorList>
            <person name="Young N.D."/>
            <person name="Debelle F."/>
            <person name="Oldroyd G.E."/>
            <person name="Geurts R."/>
            <person name="Cannon S.B."/>
            <person name="Udvardi M.K."/>
            <person name="Benedito V.A."/>
            <person name="Mayer K.F."/>
            <person name="Gouzy J."/>
            <person name="Schoof H."/>
            <person name="Van de Peer Y."/>
            <person name="Proost S."/>
            <person name="Cook D.R."/>
            <person name="Meyers B.C."/>
            <person name="Spannagl M."/>
            <person name="Cheung F."/>
            <person name="De Mita S."/>
            <person name="Krishnakumar V."/>
            <person name="Gundlach H."/>
            <person name="Zhou S."/>
            <person name="Mudge J."/>
            <person name="Bharti A.K."/>
            <person name="Murray J.D."/>
            <person name="Naoumkina M.A."/>
            <person name="Rosen B."/>
            <person name="Silverstein K.A."/>
            <person name="Tang H."/>
            <person name="Rombauts S."/>
            <person name="Zhao P.X."/>
            <person name="Zhou P."/>
            <person name="Barbe V."/>
            <person name="Bardou P."/>
            <person name="Bechner M."/>
            <person name="Bellec A."/>
            <person name="Berger A."/>
            <person name="Berges H."/>
            <person name="Bidwell S."/>
            <person name="Bisseling T."/>
            <person name="Choisne N."/>
            <person name="Couloux A."/>
            <person name="Denny R."/>
            <person name="Deshpande S."/>
            <person name="Dai X."/>
            <person name="Doyle J.J."/>
            <person name="Dudez A.M."/>
            <person name="Farmer A.D."/>
            <person name="Fouteau S."/>
            <person name="Franken C."/>
            <person name="Gibelin C."/>
            <person name="Gish J."/>
            <person name="Goldstein S."/>
            <person name="Gonzalez A.J."/>
            <person name="Green P.J."/>
            <person name="Hallab A."/>
            <person name="Hartog M."/>
            <person name="Hua A."/>
            <person name="Humphray S.J."/>
            <person name="Jeong D.H."/>
            <person name="Jing Y."/>
            <person name="Jocker A."/>
            <person name="Kenton S.M."/>
            <person name="Kim D.J."/>
            <person name="Klee K."/>
            <person name="Lai H."/>
            <person name="Lang C."/>
            <person name="Lin S."/>
            <person name="Macmil S.L."/>
            <person name="Magdelenat G."/>
            <person name="Matthews L."/>
            <person name="McCorrison J."/>
            <person name="Monaghan E.L."/>
            <person name="Mun J.H."/>
            <person name="Najar F.Z."/>
            <person name="Nicholson C."/>
            <person name="Noirot C."/>
            <person name="O'Bleness M."/>
            <person name="Paule C.R."/>
            <person name="Poulain J."/>
            <person name="Prion F."/>
            <person name="Qin B."/>
            <person name="Qu C."/>
            <person name="Retzel E.F."/>
            <person name="Riddle C."/>
            <person name="Sallet E."/>
            <person name="Samain S."/>
            <person name="Samson N."/>
            <person name="Sanders I."/>
            <person name="Saurat O."/>
            <person name="Scarpelli C."/>
            <person name="Schiex T."/>
            <person name="Segurens B."/>
            <person name="Severin A.J."/>
            <person name="Sherrier D.J."/>
            <person name="Shi R."/>
            <person name="Sims S."/>
            <person name="Singer S.R."/>
            <person name="Sinharoy S."/>
            <person name="Sterck L."/>
            <person name="Viollet A."/>
            <person name="Wang B.B."/>
            <person name="Wang K."/>
            <person name="Wang M."/>
            <person name="Wang X."/>
            <person name="Warfsmann J."/>
            <person name="Weissenbach J."/>
            <person name="White D.D."/>
            <person name="White J.D."/>
            <person name="Wiley G.B."/>
            <person name="Wincker P."/>
            <person name="Xing Y."/>
            <person name="Yang L."/>
            <person name="Yao Z."/>
            <person name="Ying F."/>
            <person name="Zhai J."/>
            <person name="Zhou L."/>
            <person name="Zuber A."/>
            <person name="Denarie J."/>
            <person name="Dixon R.A."/>
            <person name="May G.D."/>
            <person name="Schwartz D.C."/>
            <person name="Rogers J."/>
            <person name="Quetier F."/>
            <person name="Town C.D."/>
            <person name="Roe B.A."/>
        </authorList>
    </citation>
    <scope>NUCLEOTIDE SEQUENCE [LARGE SCALE GENOMIC DNA]</scope>
    <source>
        <strain evidence="1">A17</strain>
        <strain evidence="2 3">cv. Jemalong A17</strain>
    </source>
</reference>
<dbReference type="Proteomes" id="UP000002051">
    <property type="component" value="Chromosome 6"/>
</dbReference>
<accession>A0A072U9M7</accession>
<keyword evidence="3" id="KW-1185">Reference proteome</keyword>
<evidence type="ECO:0000313" key="1">
    <source>
        <dbReference type="EMBL" id="KEH25783.1"/>
    </source>
</evidence>